<keyword evidence="1" id="KW-0812">Transmembrane</keyword>
<reference evidence="2 3" key="1">
    <citation type="submission" date="2015-11" db="EMBL/GenBank/DDBJ databases">
        <title>Genomic analysis of 38 Legionella species identifies large and diverse effector repertoires.</title>
        <authorList>
            <person name="Burstein D."/>
            <person name="Amaro F."/>
            <person name="Zusman T."/>
            <person name="Lifshitz Z."/>
            <person name="Cohen O."/>
            <person name="Gilbert J.A."/>
            <person name="Pupko T."/>
            <person name="Shuman H.A."/>
            <person name="Segal G."/>
        </authorList>
    </citation>
    <scope>NUCLEOTIDE SEQUENCE [LARGE SCALE GENOMIC DNA]</scope>
    <source>
        <strain evidence="2 3">SE-32A-C8</strain>
    </source>
</reference>
<evidence type="ECO:0000313" key="3">
    <source>
        <dbReference type="Proteomes" id="UP000054773"/>
    </source>
</evidence>
<keyword evidence="3" id="KW-1185">Reference proteome</keyword>
<dbReference type="OrthoDB" id="5637108at2"/>
<name>A0A0W0TQI0_LEGER</name>
<sequence length="586" mass="67228">MSLSTVNIKNTLALDQQKERIRSAVDISATMDNCFFHAYALHLMANDLPFPDDLCMVHETDNKDIRDLKKVISSVSDLTLFEDYDELTTGIREDHLAEQVLVLGVLFRSWFIHRVRKNEKMMAMMFNDRDNVALPFYYLVQSFDAGEEWLRVHISETTNLYKANQAYFDSSHLKQITENSARAFWEKEGYGNYLRYLNQSRVKIFVHEVEIMLRFNQIPYIIYDKIKTTVSSEYKTDGPHLELAIHPGYEHFYLIPNEMTATFLERYTAQHQRSLKERTEVLSLDGQNKWVLAKKSPFLLLAATFPEVDLPSGKNPLTVMTERLQELKSGLALQRQDKSEGFPFSGSKSLMSTVDLNVNTTIVPMVVHPLNPLSDLTMTVGADSPSAIPDTPQSAPIATLSTVVKEPTRGVVKPSKPGVKPRTEQEKNYAYALYHLEQKALEFKELSQNGHILKYQQAYEEMDALHKKLKGFWDDYLQSDKKKPDYEFFAQQSITEIAKNKKRIEQHRGVGEIVTNVVLGILGIGIFYFAACSIKWAINKHFFFKPNTQTANMIHSLISDLEKLTPPQDEAIEDENLPFMVQCLKV</sequence>
<organism evidence="2 3">
    <name type="scientific">Legionella erythra</name>
    <dbReference type="NCBI Taxonomy" id="448"/>
    <lineage>
        <taxon>Bacteria</taxon>
        <taxon>Pseudomonadati</taxon>
        <taxon>Pseudomonadota</taxon>
        <taxon>Gammaproteobacteria</taxon>
        <taxon>Legionellales</taxon>
        <taxon>Legionellaceae</taxon>
        <taxon>Legionella</taxon>
    </lineage>
</organism>
<protein>
    <submittedName>
        <fullName evidence="2">Dot/Icm secretion system substrate</fullName>
    </submittedName>
</protein>
<proteinExistence type="predicted"/>
<keyword evidence="1" id="KW-0472">Membrane</keyword>
<gene>
    <name evidence="2" type="ORF">Lery_0977</name>
</gene>
<dbReference type="EMBL" id="LNYA01000023">
    <property type="protein sequence ID" value="KTC97923.1"/>
    <property type="molecule type" value="Genomic_DNA"/>
</dbReference>
<keyword evidence="1" id="KW-1133">Transmembrane helix</keyword>
<dbReference type="Proteomes" id="UP000054773">
    <property type="component" value="Unassembled WGS sequence"/>
</dbReference>
<dbReference type="STRING" id="448.Lery_0977"/>
<dbReference type="RefSeq" id="WP_058526143.1">
    <property type="nucleotide sequence ID" value="NZ_CAAAHY010000006.1"/>
</dbReference>
<accession>A0A0W0TQI0</accession>
<evidence type="ECO:0000256" key="1">
    <source>
        <dbReference type="SAM" id="Phobius"/>
    </source>
</evidence>
<dbReference type="AlphaFoldDB" id="A0A0W0TQI0"/>
<dbReference type="PATRIC" id="fig|448.7.peg.1025"/>
<evidence type="ECO:0000313" key="2">
    <source>
        <dbReference type="EMBL" id="KTC97923.1"/>
    </source>
</evidence>
<comment type="caution">
    <text evidence="2">The sequence shown here is derived from an EMBL/GenBank/DDBJ whole genome shotgun (WGS) entry which is preliminary data.</text>
</comment>
<feature type="transmembrane region" description="Helical" evidence="1">
    <location>
        <begin position="517"/>
        <end position="538"/>
    </location>
</feature>